<evidence type="ECO:0000256" key="4">
    <source>
        <dbReference type="ARBA" id="ARBA00022824"/>
    </source>
</evidence>
<dbReference type="EMBL" id="SWLB01000003">
    <property type="protein sequence ID" value="KAF3340206.1"/>
    <property type="molecule type" value="Genomic_DNA"/>
</dbReference>
<dbReference type="Proteomes" id="UP000623129">
    <property type="component" value="Unassembled WGS sequence"/>
</dbReference>
<keyword evidence="6 10" id="KW-1133">Transmembrane helix</keyword>
<sequence>MQNSDESGNVLKKAESEYKGHRSLLSRTRGLLSSMKRQDVIDRIILVVGFLIFAMVVLYVVSKRIGVLTLQRKIVAAIKSGSNVALNQGIAAPNVNDEL</sequence>
<dbReference type="PANTHER" id="PTHR12825:SF0">
    <property type="entry name" value="VESICLE TRANSPORT PROTEIN SEC20"/>
    <property type="match status" value="1"/>
</dbReference>
<keyword evidence="3 10" id="KW-0812">Transmembrane</keyword>
<evidence type="ECO:0000256" key="8">
    <source>
        <dbReference type="ARBA" id="ARBA00023136"/>
    </source>
</evidence>
<feature type="domain" description="Sec20 C-terminal" evidence="11">
    <location>
        <begin position="1"/>
        <end position="65"/>
    </location>
</feature>
<keyword evidence="8 10" id="KW-0472">Membrane</keyword>
<evidence type="ECO:0000313" key="12">
    <source>
        <dbReference type="EMBL" id="KAF3340206.1"/>
    </source>
</evidence>
<evidence type="ECO:0000256" key="1">
    <source>
        <dbReference type="ARBA" id="ARBA00004163"/>
    </source>
</evidence>
<name>A0A833RQT3_9POAL</name>
<evidence type="ECO:0000256" key="3">
    <source>
        <dbReference type="ARBA" id="ARBA00022692"/>
    </source>
</evidence>
<dbReference type="GO" id="GO:0005789">
    <property type="term" value="C:endoplasmic reticulum membrane"/>
    <property type="evidence" value="ECO:0007669"/>
    <property type="project" value="UniProtKB-SubCell"/>
</dbReference>
<keyword evidence="4" id="KW-0256">Endoplasmic reticulum</keyword>
<comment type="similarity">
    <text evidence="9">Belongs to the SEC20 family.</text>
</comment>
<dbReference type="PANTHER" id="PTHR12825">
    <property type="entry name" value="BNIP1-RELATED"/>
    <property type="match status" value="1"/>
</dbReference>
<keyword evidence="7" id="KW-0175">Coiled coil</keyword>
<dbReference type="GO" id="GO:0006890">
    <property type="term" value="P:retrograde vesicle-mediated transport, Golgi to endoplasmic reticulum"/>
    <property type="evidence" value="ECO:0007669"/>
    <property type="project" value="InterPro"/>
</dbReference>
<keyword evidence="5" id="KW-0931">ER-Golgi transport</keyword>
<keyword evidence="13" id="KW-1185">Reference proteome</keyword>
<organism evidence="12 13">
    <name type="scientific">Carex littledalei</name>
    <dbReference type="NCBI Taxonomy" id="544730"/>
    <lineage>
        <taxon>Eukaryota</taxon>
        <taxon>Viridiplantae</taxon>
        <taxon>Streptophyta</taxon>
        <taxon>Embryophyta</taxon>
        <taxon>Tracheophyta</taxon>
        <taxon>Spermatophyta</taxon>
        <taxon>Magnoliopsida</taxon>
        <taxon>Liliopsida</taxon>
        <taxon>Poales</taxon>
        <taxon>Cyperaceae</taxon>
        <taxon>Cyperoideae</taxon>
        <taxon>Cariceae</taxon>
        <taxon>Carex</taxon>
        <taxon>Carex subgen. Euthyceras</taxon>
    </lineage>
</organism>
<evidence type="ECO:0000256" key="9">
    <source>
        <dbReference type="ARBA" id="ARBA00037934"/>
    </source>
</evidence>
<evidence type="ECO:0000256" key="7">
    <source>
        <dbReference type="ARBA" id="ARBA00023054"/>
    </source>
</evidence>
<evidence type="ECO:0000313" key="13">
    <source>
        <dbReference type="Proteomes" id="UP000623129"/>
    </source>
</evidence>
<dbReference type="GO" id="GO:0031201">
    <property type="term" value="C:SNARE complex"/>
    <property type="evidence" value="ECO:0007669"/>
    <property type="project" value="TreeGrafter"/>
</dbReference>
<comment type="caution">
    <text evidence="12">The sequence shown here is derived from an EMBL/GenBank/DDBJ whole genome shotgun (WGS) entry which is preliminary data.</text>
</comment>
<keyword evidence="2" id="KW-0813">Transport</keyword>
<reference evidence="12" key="1">
    <citation type="submission" date="2020-01" db="EMBL/GenBank/DDBJ databases">
        <title>Genome sequence of Kobresia littledalei, the first chromosome-level genome in the family Cyperaceae.</title>
        <authorList>
            <person name="Qu G."/>
        </authorList>
    </citation>
    <scope>NUCLEOTIDE SEQUENCE</scope>
    <source>
        <strain evidence="12">C.B.Clarke</strain>
        <tissue evidence="12">Leaf</tissue>
    </source>
</reference>
<dbReference type="Pfam" id="PF03908">
    <property type="entry name" value="Sec20"/>
    <property type="match status" value="1"/>
</dbReference>
<evidence type="ECO:0000256" key="10">
    <source>
        <dbReference type="SAM" id="Phobius"/>
    </source>
</evidence>
<evidence type="ECO:0000256" key="2">
    <source>
        <dbReference type="ARBA" id="ARBA00022448"/>
    </source>
</evidence>
<evidence type="ECO:0000256" key="6">
    <source>
        <dbReference type="ARBA" id="ARBA00022989"/>
    </source>
</evidence>
<dbReference type="GO" id="GO:0005484">
    <property type="term" value="F:SNAP receptor activity"/>
    <property type="evidence" value="ECO:0007669"/>
    <property type="project" value="InterPro"/>
</dbReference>
<dbReference type="InterPro" id="IPR056173">
    <property type="entry name" value="Sec20_C"/>
</dbReference>
<evidence type="ECO:0000259" key="11">
    <source>
        <dbReference type="Pfam" id="PF03908"/>
    </source>
</evidence>
<accession>A0A833RQT3</accession>
<dbReference type="InterPro" id="IPR005606">
    <property type="entry name" value="Sec20"/>
</dbReference>
<proteinExistence type="inferred from homology"/>
<comment type="subcellular location">
    <subcellularLocation>
        <location evidence="1">Endoplasmic reticulum membrane</location>
        <topology evidence="1">Single-pass type IV membrane protein</topology>
    </subcellularLocation>
</comment>
<protein>
    <recommendedName>
        <fullName evidence="11">Sec20 C-terminal domain-containing protein</fullName>
    </recommendedName>
</protein>
<dbReference type="AlphaFoldDB" id="A0A833RQT3"/>
<dbReference type="OrthoDB" id="46868at2759"/>
<feature type="transmembrane region" description="Helical" evidence="10">
    <location>
        <begin position="44"/>
        <end position="62"/>
    </location>
</feature>
<evidence type="ECO:0000256" key="5">
    <source>
        <dbReference type="ARBA" id="ARBA00022892"/>
    </source>
</evidence>
<gene>
    <name evidence="12" type="ORF">FCM35_KLT15977</name>
</gene>